<dbReference type="GO" id="GO:0003697">
    <property type="term" value="F:single-stranded DNA binding"/>
    <property type="evidence" value="ECO:0007669"/>
    <property type="project" value="InterPro"/>
</dbReference>
<organism evidence="3 4">
    <name type="scientific">Nocardioides seonyuensis</name>
    <dbReference type="NCBI Taxonomy" id="2518371"/>
    <lineage>
        <taxon>Bacteria</taxon>
        <taxon>Bacillati</taxon>
        <taxon>Actinomycetota</taxon>
        <taxon>Actinomycetes</taxon>
        <taxon>Propionibacteriales</taxon>
        <taxon>Nocardioidaceae</taxon>
        <taxon>Nocardioides</taxon>
    </lineage>
</organism>
<sequence length="130" mass="14172">MPVRTPKEKQPRTGTPGLEDAVAAVNDVRLVGRVAEEPVTRTLPSGDRLVSFRLVVDRAPGGRSRQSVDALECVAWTARVQRSVLKWQTGDVVEVSGAIRRRFFRGVGGAASRVEVEVVSAKVRRRARAA</sequence>
<evidence type="ECO:0000313" key="4">
    <source>
        <dbReference type="Proteomes" id="UP000294853"/>
    </source>
</evidence>
<dbReference type="InterPro" id="IPR012340">
    <property type="entry name" value="NA-bd_OB-fold"/>
</dbReference>
<dbReference type="Gene3D" id="2.40.50.140">
    <property type="entry name" value="Nucleic acid-binding proteins"/>
    <property type="match status" value="1"/>
</dbReference>
<dbReference type="KEGG" id="nsn:EXE58_17235"/>
<dbReference type="PROSITE" id="PS50935">
    <property type="entry name" value="SSB"/>
    <property type="match status" value="1"/>
</dbReference>
<keyword evidence="1 2" id="KW-0238">DNA-binding</keyword>
<reference evidence="3 4" key="1">
    <citation type="submission" date="2019-03" db="EMBL/GenBank/DDBJ databases">
        <title>Three New Species of Nocardioides, Nocardioides euryhalodurans sp. nov., Nocardioides seonyuensis sp. nov. and Nocardioides eburneoflavus sp. nov. Iolated from Soil.</title>
        <authorList>
            <person name="Roh S.G."/>
            <person name="Lee C."/>
            <person name="Kim M.-K."/>
            <person name="Kim S.B."/>
        </authorList>
    </citation>
    <scope>NUCLEOTIDE SEQUENCE [LARGE SCALE GENOMIC DNA]</scope>
    <source>
        <strain evidence="3 4">MMS17-SY207-3</strain>
    </source>
</reference>
<evidence type="ECO:0000256" key="2">
    <source>
        <dbReference type="PROSITE-ProRule" id="PRU00252"/>
    </source>
</evidence>
<proteinExistence type="predicted"/>
<name>A0A4P7II16_9ACTN</name>
<gene>
    <name evidence="3" type="ORF">EXE58_17235</name>
</gene>
<dbReference type="RefSeq" id="WP_135268991.1">
    <property type="nucleotide sequence ID" value="NZ_CP038436.1"/>
</dbReference>
<evidence type="ECO:0000256" key="1">
    <source>
        <dbReference type="ARBA" id="ARBA00023125"/>
    </source>
</evidence>
<dbReference type="SUPFAM" id="SSF50249">
    <property type="entry name" value="Nucleic acid-binding proteins"/>
    <property type="match status" value="1"/>
</dbReference>
<accession>A0A4P7II16</accession>
<dbReference type="AlphaFoldDB" id="A0A4P7II16"/>
<keyword evidence="4" id="KW-1185">Reference proteome</keyword>
<dbReference type="OrthoDB" id="5186768at2"/>
<dbReference type="Pfam" id="PF00436">
    <property type="entry name" value="SSB"/>
    <property type="match status" value="1"/>
</dbReference>
<dbReference type="InterPro" id="IPR000424">
    <property type="entry name" value="Primosome_PriB/ssb"/>
</dbReference>
<protein>
    <submittedName>
        <fullName evidence="3">Single-stranded DNA-binding protein</fullName>
    </submittedName>
</protein>
<evidence type="ECO:0000313" key="3">
    <source>
        <dbReference type="EMBL" id="QBX57006.1"/>
    </source>
</evidence>
<dbReference type="EMBL" id="CP038436">
    <property type="protein sequence ID" value="QBX57006.1"/>
    <property type="molecule type" value="Genomic_DNA"/>
</dbReference>
<dbReference type="Proteomes" id="UP000294853">
    <property type="component" value="Chromosome"/>
</dbReference>